<protein>
    <submittedName>
        <fullName evidence="1">Uncharacterized protein</fullName>
    </submittedName>
</protein>
<accession>I2PX41</accession>
<dbReference type="eggNOG" id="ENOG5032EGW">
    <property type="taxonomic scope" value="Bacteria"/>
</dbReference>
<reference evidence="1" key="1">
    <citation type="submission" date="2011-11" db="EMBL/GenBank/DDBJ databases">
        <title>Improved High-Quality Draft sequence of Desulfovibrio sp. U5L.</title>
        <authorList>
            <consortium name="US DOE Joint Genome Institute"/>
            <person name="Lucas S."/>
            <person name="Han J."/>
            <person name="Lapidus A."/>
            <person name="Cheng J.-F."/>
            <person name="Goodwin L."/>
            <person name="Pitluck S."/>
            <person name="Peters L."/>
            <person name="Ovchinnikova G."/>
            <person name="Held B."/>
            <person name="Detter J.C."/>
            <person name="Han C."/>
            <person name="Tapia R."/>
            <person name="Land M."/>
            <person name="Hauser L."/>
            <person name="Kyrpides N."/>
            <person name="Ivanova N."/>
            <person name="Pagani I."/>
            <person name="Gabster J."/>
            <person name="Walker C."/>
            <person name="Stolyar S."/>
            <person name="Stahl D."/>
            <person name="Arkin A."/>
            <person name="Dehal P."/>
            <person name="Hazen T."/>
            <person name="Woyke T."/>
        </authorList>
    </citation>
    <scope>NUCLEOTIDE SEQUENCE [LARGE SCALE GENOMIC DNA]</scope>
    <source>
        <strain evidence="1">U5L</strain>
    </source>
</reference>
<evidence type="ECO:0000313" key="1">
    <source>
        <dbReference type="EMBL" id="EIG52097.1"/>
    </source>
</evidence>
<dbReference type="OrthoDB" id="5460520at2"/>
<dbReference type="STRING" id="596152.DesU5LDRAFT_0389"/>
<dbReference type="HOGENOM" id="CLU_2896826_0_0_7"/>
<gene>
    <name evidence="1" type="ORF">DesU5LDRAFT_0389</name>
</gene>
<name>I2PX41_9BACT</name>
<sequence length="62" mass="6471">MEREILARAARAVDAQASEDPSLGIPVDPDVADFMGAFEEKAVSLDDLDEIQGTEGEGGHGA</sequence>
<dbReference type="AlphaFoldDB" id="I2PX41"/>
<proteinExistence type="predicted"/>
<dbReference type="EMBL" id="JH600068">
    <property type="protein sequence ID" value="EIG52097.1"/>
    <property type="molecule type" value="Genomic_DNA"/>
</dbReference>
<organism evidence="1">
    <name type="scientific">Desulfovibrio sp. U5L</name>
    <dbReference type="NCBI Taxonomy" id="596152"/>
    <lineage>
        <taxon>Bacteria</taxon>
        <taxon>Pseudomonadati</taxon>
        <taxon>Thermodesulfobacteriota</taxon>
        <taxon>Desulfovibrionia</taxon>
        <taxon>Desulfovibrionales</taxon>
        <taxon>Desulfovibrionaceae</taxon>
        <taxon>Desulfovibrio</taxon>
    </lineage>
</organism>